<comment type="caution">
    <text evidence="1">The sequence shown here is derived from an EMBL/GenBank/DDBJ whole genome shotgun (WGS) entry which is preliminary data.</text>
</comment>
<name>A0ABR2Y0X6_9PEZI</name>
<reference evidence="1 2" key="1">
    <citation type="submission" date="2024-02" db="EMBL/GenBank/DDBJ databases">
        <title>First draft genome assembly of two strains of Seiridium cardinale.</title>
        <authorList>
            <person name="Emiliani G."/>
            <person name="Scali E."/>
        </authorList>
    </citation>
    <scope>NUCLEOTIDE SEQUENCE [LARGE SCALE GENOMIC DNA]</scope>
    <source>
        <strain evidence="1 2">BM-138-000479</strain>
    </source>
</reference>
<organism evidence="1 2">
    <name type="scientific">Seiridium cardinale</name>
    <dbReference type="NCBI Taxonomy" id="138064"/>
    <lineage>
        <taxon>Eukaryota</taxon>
        <taxon>Fungi</taxon>
        <taxon>Dikarya</taxon>
        <taxon>Ascomycota</taxon>
        <taxon>Pezizomycotina</taxon>
        <taxon>Sordariomycetes</taxon>
        <taxon>Xylariomycetidae</taxon>
        <taxon>Amphisphaeriales</taxon>
        <taxon>Sporocadaceae</taxon>
        <taxon>Seiridium</taxon>
    </lineage>
</organism>
<evidence type="ECO:0000313" key="2">
    <source>
        <dbReference type="Proteomes" id="UP001465668"/>
    </source>
</evidence>
<sequence length="185" mass="21006">MVEVIEKHRAREWTALPVNYNVHRAPKEALAAPFAPLSHADVACSCFLPRYWCLETEKTRQDAVQPLTLCEIGLSTPSQQILAPDRVPPRLQTDSLEKPRARSATCHFNTAGGSIDILFWNISGKLIGEPFLPSCVVWRRSAPRNRHVVMPRHAPPSKSYPRNPLSYIAHTTQVRTLELKQMHLW</sequence>
<dbReference type="Proteomes" id="UP001465668">
    <property type="component" value="Unassembled WGS sequence"/>
</dbReference>
<accession>A0ABR2Y0X6</accession>
<gene>
    <name evidence="1" type="ORF">SCAR479_03322</name>
</gene>
<keyword evidence="2" id="KW-1185">Reference proteome</keyword>
<evidence type="ECO:0000313" key="1">
    <source>
        <dbReference type="EMBL" id="KAK9779715.1"/>
    </source>
</evidence>
<protein>
    <submittedName>
        <fullName evidence="1">Uncharacterized protein</fullName>
    </submittedName>
</protein>
<dbReference type="EMBL" id="JARVKM010000009">
    <property type="protein sequence ID" value="KAK9779715.1"/>
    <property type="molecule type" value="Genomic_DNA"/>
</dbReference>
<proteinExistence type="predicted"/>